<keyword evidence="1" id="KW-0812">Transmembrane</keyword>
<reference evidence="3" key="1">
    <citation type="submission" date="2025-08" db="UniProtKB">
        <authorList>
            <consortium name="RefSeq"/>
        </authorList>
    </citation>
    <scope>IDENTIFICATION</scope>
</reference>
<dbReference type="RefSeq" id="XP_005745425.1">
    <property type="nucleotide sequence ID" value="XM_005745368.1"/>
</dbReference>
<dbReference type="SUPFAM" id="SSF49842">
    <property type="entry name" value="TNF-like"/>
    <property type="match status" value="1"/>
</dbReference>
<evidence type="ECO:0000256" key="1">
    <source>
        <dbReference type="SAM" id="Phobius"/>
    </source>
</evidence>
<proteinExistence type="predicted"/>
<organism evidence="2 3">
    <name type="scientific">Pundamilia nyererei</name>
    <dbReference type="NCBI Taxonomy" id="303518"/>
    <lineage>
        <taxon>Eukaryota</taxon>
        <taxon>Metazoa</taxon>
        <taxon>Chordata</taxon>
        <taxon>Craniata</taxon>
        <taxon>Vertebrata</taxon>
        <taxon>Euteleostomi</taxon>
        <taxon>Actinopterygii</taxon>
        <taxon>Neopterygii</taxon>
        <taxon>Teleostei</taxon>
        <taxon>Neoteleostei</taxon>
        <taxon>Acanthomorphata</taxon>
        <taxon>Ovalentaria</taxon>
        <taxon>Cichlomorphae</taxon>
        <taxon>Cichliformes</taxon>
        <taxon>Cichlidae</taxon>
        <taxon>African cichlids</taxon>
        <taxon>Pseudocrenilabrinae</taxon>
        <taxon>Haplochromini</taxon>
        <taxon>Pundamilia</taxon>
    </lineage>
</organism>
<dbReference type="Proteomes" id="UP000695023">
    <property type="component" value="Unplaced"/>
</dbReference>
<feature type="transmembrane region" description="Helical" evidence="1">
    <location>
        <begin position="12"/>
        <end position="32"/>
    </location>
</feature>
<accession>A0A9Y3RQI3</accession>
<sequence>MPEPNQNLLIRILVLWNTVITIFLIVLFVLYFTAGHKGLENSAVESSKISSTEKRWTTTAPSSLASITGKMLNFKFETDESDITWNQIQKDKSLLSKVNNGLSTNVDGYYFLNLQVTMDPSISGCSTANRSTVELVKIQDGTKKSLLMGLINKETNTTGILSKVVECGAGERLIFNISNLLLKCVDKNDSKTHLDIIFMPRL</sequence>
<dbReference type="Gene3D" id="2.60.120.40">
    <property type="match status" value="1"/>
</dbReference>
<evidence type="ECO:0000313" key="2">
    <source>
        <dbReference type="Proteomes" id="UP000695023"/>
    </source>
</evidence>
<dbReference type="AlphaFoldDB" id="A0A9Y3RQI3"/>
<evidence type="ECO:0000313" key="3">
    <source>
        <dbReference type="RefSeq" id="XP_005745425.1"/>
    </source>
</evidence>
<keyword evidence="1" id="KW-1133">Transmembrane helix</keyword>
<protein>
    <submittedName>
        <fullName evidence="3">Tumor necrosis factor ligand superfamily member 18</fullName>
    </submittedName>
</protein>
<gene>
    <name evidence="3" type="primary">tnfsf18</name>
</gene>
<keyword evidence="2" id="KW-1185">Reference proteome</keyword>
<keyword evidence="1" id="KW-0472">Membrane</keyword>
<dbReference type="InterPro" id="IPR008983">
    <property type="entry name" value="Tumour_necrosis_fac-like_dom"/>
</dbReference>
<dbReference type="CTD" id="8995"/>
<name>A0A9Y3RQI3_9CICH</name>